<dbReference type="GO" id="GO:0008061">
    <property type="term" value="F:chitin binding"/>
    <property type="evidence" value="ECO:0007669"/>
    <property type="project" value="UniProtKB-UniRule"/>
</dbReference>
<feature type="disulfide bond" evidence="3">
    <location>
        <begin position="17"/>
        <end position="29"/>
    </location>
</feature>
<name>A0AAN6NJ66_9PEZI</name>
<feature type="disulfide bond" evidence="3">
    <location>
        <begin position="66"/>
        <end position="80"/>
    </location>
</feature>
<dbReference type="PROSITE" id="PS50941">
    <property type="entry name" value="CHIT_BIND_I_2"/>
    <property type="match status" value="2"/>
</dbReference>
<evidence type="ECO:0000256" key="3">
    <source>
        <dbReference type="PROSITE-ProRule" id="PRU00261"/>
    </source>
</evidence>
<accession>A0AAN6NJ66</accession>
<feature type="non-terminal residue" evidence="5">
    <location>
        <position position="1"/>
    </location>
</feature>
<dbReference type="Pfam" id="PF00187">
    <property type="entry name" value="Chitin_bind_1"/>
    <property type="match status" value="1"/>
</dbReference>
<evidence type="ECO:0000256" key="2">
    <source>
        <dbReference type="ARBA" id="ARBA00023157"/>
    </source>
</evidence>
<evidence type="ECO:0000313" key="6">
    <source>
        <dbReference type="Proteomes" id="UP001303222"/>
    </source>
</evidence>
<dbReference type="InterPro" id="IPR001002">
    <property type="entry name" value="Chitin-bd_1"/>
</dbReference>
<organism evidence="5 6">
    <name type="scientific">Pseudoneurospora amorphoporcata</name>
    <dbReference type="NCBI Taxonomy" id="241081"/>
    <lineage>
        <taxon>Eukaryota</taxon>
        <taxon>Fungi</taxon>
        <taxon>Dikarya</taxon>
        <taxon>Ascomycota</taxon>
        <taxon>Pezizomycotina</taxon>
        <taxon>Sordariomycetes</taxon>
        <taxon>Sordariomycetidae</taxon>
        <taxon>Sordariales</taxon>
        <taxon>Sordariaceae</taxon>
        <taxon>Pseudoneurospora</taxon>
    </lineage>
</organism>
<reference evidence="5" key="2">
    <citation type="submission" date="2023-06" db="EMBL/GenBank/DDBJ databases">
        <authorList>
            <consortium name="Lawrence Berkeley National Laboratory"/>
            <person name="Mondo S.J."/>
            <person name="Hensen N."/>
            <person name="Bonometti L."/>
            <person name="Westerberg I."/>
            <person name="Brannstrom I.O."/>
            <person name="Guillou S."/>
            <person name="Cros-Aarteil S."/>
            <person name="Calhoun S."/>
            <person name="Haridas S."/>
            <person name="Kuo A."/>
            <person name="Pangilinan J."/>
            <person name="Riley R."/>
            <person name="Labutti K."/>
            <person name="Andreopoulos B."/>
            <person name="Lipzen A."/>
            <person name="Chen C."/>
            <person name="Yanf M."/>
            <person name="Daum C."/>
            <person name="Ng V."/>
            <person name="Clum A."/>
            <person name="Steindorff A."/>
            <person name="Ohm R."/>
            <person name="Martin F."/>
            <person name="Silar P."/>
            <person name="Natvig D."/>
            <person name="Lalanne C."/>
            <person name="Gautier V."/>
            <person name="Ament-Velasquez S.L."/>
            <person name="Kruys A."/>
            <person name="Hutchinson M.I."/>
            <person name="Powell A.J."/>
            <person name="Barry K."/>
            <person name="Miller A.N."/>
            <person name="Grigoriev I.V."/>
            <person name="Debuchy R."/>
            <person name="Gladieux P."/>
            <person name="Thoren M.H."/>
            <person name="Johannesson H."/>
        </authorList>
    </citation>
    <scope>NUCLEOTIDE SEQUENCE</scope>
    <source>
        <strain evidence="5">CBS 626.80</strain>
    </source>
</reference>
<dbReference type="PANTHER" id="PTHR47849">
    <property type="entry name" value="CHITIN-BINDING LECTIN 1"/>
    <property type="match status" value="1"/>
</dbReference>
<dbReference type="Proteomes" id="UP001303222">
    <property type="component" value="Unassembled WGS sequence"/>
</dbReference>
<keyword evidence="1 3" id="KW-0147">Chitin-binding</keyword>
<dbReference type="Gene3D" id="3.30.60.10">
    <property type="entry name" value="Endochitinase-like"/>
    <property type="match status" value="2"/>
</dbReference>
<feature type="disulfide bond" evidence="3">
    <location>
        <begin position="61"/>
        <end position="73"/>
    </location>
</feature>
<feature type="domain" description="Chitin-binding type-1" evidence="4">
    <location>
        <begin position="47"/>
        <end position="90"/>
    </location>
</feature>
<dbReference type="PROSITE" id="PS00026">
    <property type="entry name" value="CHIT_BIND_I_1"/>
    <property type="match status" value="1"/>
</dbReference>
<feature type="disulfide bond" evidence="3">
    <location>
        <begin position="22"/>
        <end position="36"/>
    </location>
</feature>
<sequence>STLSRREDYLCASGRPCANGACCGATGVCGYGPTYCGTGCMSNCNAHAECGQYAVPAGKKCPLNTCCSQYGFCGTTKDFCTTGCQSNCVLSPSPPASPKGQALSKVIGYYESWSYRSTCNHKTPTDLP</sequence>
<dbReference type="InterPro" id="IPR018371">
    <property type="entry name" value="Chitin-binding_1_CS"/>
</dbReference>
<evidence type="ECO:0000259" key="4">
    <source>
        <dbReference type="PROSITE" id="PS50941"/>
    </source>
</evidence>
<keyword evidence="2 3" id="KW-1015">Disulfide bond</keyword>
<comment type="caution">
    <text evidence="5">The sequence shown here is derived from an EMBL/GenBank/DDBJ whole genome shotgun (WGS) entry which is preliminary data.</text>
</comment>
<reference evidence="5" key="1">
    <citation type="journal article" date="2023" name="Mol. Phylogenet. Evol.">
        <title>Genome-scale phylogeny and comparative genomics of the fungal order Sordariales.</title>
        <authorList>
            <person name="Hensen N."/>
            <person name="Bonometti L."/>
            <person name="Westerberg I."/>
            <person name="Brannstrom I.O."/>
            <person name="Guillou S."/>
            <person name="Cros-Aarteil S."/>
            <person name="Calhoun S."/>
            <person name="Haridas S."/>
            <person name="Kuo A."/>
            <person name="Mondo S."/>
            <person name="Pangilinan J."/>
            <person name="Riley R."/>
            <person name="LaButti K."/>
            <person name="Andreopoulos B."/>
            <person name="Lipzen A."/>
            <person name="Chen C."/>
            <person name="Yan M."/>
            <person name="Daum C."/>
            <person name="Ng V."/>
            <person name="Clum A."/>
            <person name="Steindorff A."/>
            <person name="Ohm R.A."/>
            <person name="Martin F."/>
            <person name="Silar P."/>
            <person name="Natvig D.O."/>
            <person name="Lalanne C."/>
            <person name="Gautier V."/>
            <person name="Ament-Velasquez S.L."/>
            <person name="Kruys A."/>
            <person name="Hutchinson M.I."/>
            <person name="Powell A.J."/>
            <person name="Barry K."/>
            <person name="Miller A.N."/>
            <person name="Grigoriev I.V."/>
            <person name="Debuchy R."/>
            <person name="Gladieux P."/>
            <person name="Hiltunen Thoren M."/>
            <person name="Johannesson H."/>
        </authorList>
    </citation>
    <scope>NUCLEOTIDE SEQUENCE</scope>
    <source>
        <strain evidence="5">CBS 626.80</strain>
    </source>
</reference>
<feature type="disulfide bond" evidence="3">
    <location>
        <begin position="84"/>
        <end position="88"/>
    </location>
</feature>
<comment type="caution">
    <text evidence="3">Lacks conserved residue(s) required for the propagation of feature annotation.</text>
</comment>
<evidence type="ECO:0000313" key="5">
    <source>
        <dbReference type="EMBL" id="KAK3946801.1"/>
    </source>
</evidence>
<dbReference type="EMBL" id="MU859514">
    <property type="protein sequence ID" value="KAK3946801.1"/>
    <property type="molecule type" value="Genomic_DNA"/>
</dbReference>
<dbReference type="SUPFAM" id="SSF57016">
    <property type="entry name" value="Plant lectins/antimicrobial peptides"/>
    <property type="match status" value="2"/>
</dbReference>
<dbReference type="InterPro" id="IPR036861">
    <property type="entry name" value="Endochitinase-like_sf"/>
</dbReference>
<gene>
    <name evidence="5" type="ORF">QBC32DRAFT_200396</name>
</gene>
<feature type="domain" description="Chitin-binding type-1" evidence="4">
    <location>
        <begin position="8"/>
        <end position="46"/>
    </location>
</feature>
<feature type="non-terminal residue" evidence="5">
    <location>
        <position position="128"/>
    </location>
</feature>
<dbReference type="CDD" id="cd00035">
    <property type="entry name" value="ChtBD1"/>
    <property type="match status" value="2"/>
</dbReference>
<feature type="disulfide bond" evidence="3">
    <location>
        <begin position="40"/>
        <end position="44"/>
    </location>
</feature>
<dbReference type="AlphaFoldDB" id="A0AAN6NJ66"/>
<proteinExistence type="predicted"/>
<dbReference type="SMART" id="SM00270">
    <property type="entry name" value="ChtBD1"/>
    <property type="match status" value="2"/>
</dbReference>
<evidence type="ECO:0000256" key="1">
    <source>
        <dbReference type="ARBA" id="ARBA00022669"/>
    </source>
</evidence>
<protein>
    <recommendedName>
        <fullName evidence="4">Chitin-binding type-1 domain-containing protein</fullName>
    </recommendedName>
</protein>
<keyword evidence="6" id="KW-1185">Reference proteome</keyword>